<dbReference type="Proteomes" id="UP000276133">
    <property type="component" value="Unassembled WGS sequence"/>
</dbReference>
<comment type="caution">
    <text evidence="2">The sequence shown here is derived from an EMBL/GenBank/DDBJ whole genome shotgun (WGS) entry which is preliminary data.</text>
</comment>
<feature type="non-terminal residue" evidence="2">
    <location>
        <position position="71"/>
    </location>
</feature>
<evidence type="ECO:0000313" key="2">
    <source>
        <dbReference type="EMBL" id="RNA02111.1"/>
    </source>
</evidence>
<keyword evidence="3" id="KW-1185">Reference proteome</keyword>
<dbReference type="EMBL" id="REGN01009046">
    <property type="protein sequence ID" value="RNA02111.1"/>
    <property type="molecule type" value="Genomic_DNA"/>
</dbReference>
<reference evidence="2 3" key="1">
    <citation type="journal article" date="2018" name="Sci. Rep.">
        <title>Genomic signatures of local adaptation to the degree of environmental predictability in rotifers.</title>
        <authorList>
            <person name="Franch-Gras L."/>
            <person name="Hahn C."/>
            <person name="Garcia-Roger E.M."/>
            <person name="Carmona M.J."/>
            <person name="Serra M."/>
            <person name="Gomez A."/>
        </authorList>
    </citation>
    <scope>NUCLEOTIDE SEQUENCE [LARGE SCALE GENOMIC DNA]</scope>
    <source>
        <strain evidence="2">HYR1</strain>
    </source>
</reference>
<protein>
    <submittedName>
        <fullName evidence="2">Uncharacterized protein</fullName>
    </submittedName>
</protein>
<feature type="region of interest" description="Disordered" evidence="1">
    <location>
        <begin position="1"/>
        <end position="46"/>
    </location>
</feature>
<name>A0A3M7PTP5_BRAPC</name>
<accession>A0A3M7PTP5</accession>
<sequence>MSGEKTNSAESYLGNPLEGTLNDVEELDKHDLREPEENNICDDDDSARTGLVVSKNLKSSNLDERLKVMLK</sequence>
<feature type="compositionally biased region" description="Basic and acidic residues" evidence="1">
    <location>
        <begin position="27"/>
        <end position="36"/>
    </location>
</feature>
<dbReference type="AlphaFoldDB" id="A0A3M7PTP5"/>
<gene>
    <name evidence="2" type="ORF">BpHYR1_028920</name>
</gene>
<organism evidence="2 3">
    <name type="scientific">Brachionus plicatilis</name>
    <name type="common">Marine rotifer</name>
    <name type="synonym">Brachionus muelleri</name>
    <dbReference type="NCBI Taxonomy" id="10195"/>
    <lineage>
        <taxon>Eukaryota</taxon>
        <taxon>Metazoa</taxon>
        <taxon>Spiralia</taxon>
        <taxon>Gnathifera</taxon>
        <taxon>Rotifera</taxon>
        <taxon>Eurotatoria</taxon>
        <taxon>Monogononta</taxon>
        <taxon>Pseudotrocha</taxon>
        <taxon>Ploima</taxon>
        <taxon>Brachionidae</taxon>
        <taxon>Brachionus</taxon>
    </lineage>
</organism>
<evidence type="ECO:0000313" key="3">
    <source>
        <dbReference type="Proteomes" id="UP000276133"/>
    </source>
</evidence>
<evidence type="ECO:0000256" key="1">
    <source>
        <dbReference type="SAM" id="MobiDB-lite"/>
    </source>
</evidence>
<proteinExistence type="predicted"/>
<feature type="compositionally biased region" description="Polar residues" evidence="1">
    <location>
        <begin position="1"/>
        <end position="10"/>
    </location>
</feature>